<comment type="caution">
    <text evidence="2">The sequence shown here is derived from an EMBL/GenBank/DDBJ whole genome shotgun (WGS) entry which is preliminary data.</text>
</comment>
<name>A0A328YBU2_9FLAO</name>
<sequence>MLHKLLFLLVLLPTINFSQTKFTSTKYNYSFIIPDGWHVKDKIFNPDVDAKIVDGKGNSFIVSIKTFPTATKLTAKQQMEATTNQEMEEQFNAVYGTAKVIKRGTVFVGLKECYYIHLLTPFQDGLQLYHKEFYYSEGTRILTIDACSIETYLDETTPAFSIMLDTFQFSNLKNKK</sequence>
<evidence type="ECO:0000313" key="3">
    <source>
        <dbReference type="Proteomes" id="UP000248840"/>
    </source>
</evidence>
<evidence type="ECO:0000313" key="2">
    <source>
        <dbReference type="EMBL" id="RAR71501.1"/>
    </source>
</evidence>
<dbReference type="Proteomes" id="UP000248840">
    <property type="component" value="Unassembled WGS sequence"/>
</dbReference>
<dbReference type="AlphaFoldDB" id="A0A328YBU2"/>
<reference evidence="2 3" key="1">
    <citation type="submission" date="2018-06" db="EMBL/GenBank/DDBJ databases">
        <title>Genomic Encyclopedia of Archaeal and Bacterial Type Strains, Phase II (KMG-II): from individual species to whole genera.</title>
        <authorList>
            <person name="Goeker M."/>
        </authorList>
    </citation>
    <scope>NUCLEOTIDE SEQUENCE [LARGE SCALE GENOMIC DNA]</scope>
    <source>
        <strain evidence="2 3">DSM 25663</strain>
    </source>
</reference>
<feature type="signal peptide" evidence="1">
    <location>
        <begin position="1"/>
        <end position="20"/>
    </location>
</feature>
<gene>
    <name evidence="2" type="ORF">CLV55_10757</name>
</gene>
<evidence type="ECO:0008006" key="4">
    <source>
        <dbReference type="Google" id="ProtNLM"/>
    </source>
</evidence>
<feature type="chain" id="PRO_5016456720" description="PsbP protein" evidence="1">
    <location>
        <begin position="21"/>
        <end position="176"/>
    </location>
</feature>
<dbReference type="EMBL" id="QLSZ01000007">
    <property type="protein sequence ID" value="RAR71501.1"/>
    <property type="molecule type" value="Genomic_DNA"/>
</dbReference>
<evidence type="ECO:0000256" key="1">
    <source>
        <dbReference type="SAM" id="SignalP"/>
    </source>
</evidence>
<proteinExistence type="predicted"/>
<dbReference type="RefSeq" id="WP_112113349.1">
    <property type="nucleotide sequence ID" value="NZ_QLSZ01000007.1"/>
</dbReference>
<keyword evidence="3" id="KW-1185">Reference proteome</keyword>
<accession>A0A328YBU2</accession>
<organism evidence="2 3">
    <name type="scientific">Flavobacterium aciduliphilum</name>
    <dbReference type="NCBI Taxonomy" id="1101402"/>
    <lineage>
        <taxon>Bacteria</taxon>
        <taxon>Pseudomonadati</taxon>
        <taxon>Bacteroidota</taxon>
        <taxon>Flavobacteriia</taxon>
        <taxon>Flavobacteriales</taxon>
        <taxon>Flavobacteriaceae</taxon>
        <taxon>Flavobacterium</taxon>
    </lineage>
</organism>
<keyword evidence="1" id="KW-0732">Signal</keyword>
<protein>
    <recommendedName>
        <fullName evidence="4">PsbP protein</fullName>
    </recommendedName>
</protein>